<dbReference type="Pfam" id="PF04479">
    <property type="entry name" value="RTA1"/>
    <property type="match status" value="1"/>
</dbReference>
<dbReference type="AlphaFoldDB" id="A0AAN7SU80"/>
<organism evidence="7 8">
    <name type="scientific">Lithohypha guttulata</name>
    <dbReference type="NCBI Taxonomy" id="1690604"/>
    <lineage>
        <taxon>Eukaryota</taxon>
        <taxon>Fungi</taxon>
        <taxon>Dikarya</taxon>
        <taxon>Ascomycota</taxon>
        <taxon>Pezizomycotina</taxon>
        <taxon>Eurotiomycetes</taxon>
        <taxon>Chaetothyriomycetidae</taxon>
        <taxon>Chaetothyriales</taxon>
        <taxon>Trichomeriaceae</taxon>
        <taxon>Lithohypha</taxon>
    </lineage>
</organism>
<feature type="transmembrane region" description="Helical" evidence="6">
    <location>
        <begin position="111"/>
        <end position="131"/>
    </location>
</feature>
<evidence type="ECO:0000256" key="5">
    <source>
        <dbReference type="SAM" id="MobiDB-lite"/>
    </source>
</evidence>
<accession>A0AAN7SU80</accession>
<feature type="region of interest" description="Disordered" evidence="5">
    <location>
        <begin position="303"/>
        <end position="328"/>
    </location>
</feature>
<keyword evidence="2 6" id="KW-0812">Transmembrane</keyword>
<feature type="transmembrane region" description="Helical" evidence="6">
    <location>
        <begin position="78"/>
        <end position="99"/>
    </location>
</feature>
<evidence type="ECO:0000256" key="3">
    <source>
        <dbReference type="ARBA" id="ARBA00022989"/>
    </source>
</evidence>
<dbReference type="Proteomes" id="UP001309876">
    <property type="component" value="Unassembled WGS sequence"/>
</dbReference>
<keyword evidence="8" id="KW-1185">Reference proteome</keyword>
<comment type="caution">
    <text evidence="7">The sequence shown here is derived from an EMBL/GenBank/DDBJ whole genome shotgun (WGS) entry which is preliminary data.</text>
</comment>
<feature type="transmembrane region" description="Helical" evidence="6">
    <location>
        <begin position="151"/>
        <end position="173"/>
    </location>
</feature>
<evidence type="ECO:0000313" key="7">
    <source>
        <dbReference type="EMBL" id="KAK5081625.1"/>
    </source>
</evidence>
<feature type="transmembrane region" description="Helical" evidence="6">
    <location>
        <begin position="51"/>
        <end position="71"/>
    </location>
</feature>
<proteinExistence type="predicted"/>
<protein>
    <submittedName>
        <fullName evidence="7">Uncharacterized protein</fullName>
    </submittedName>
</protein>
<dbReference type="PANTHER" id="PTHR31465:SF9">
    <property type="entry name" value="SPHINGOID LONG-CHAIN BASE TRANSPORTER RSB1"/>
    <property type="match status" value="1"/>
</dbReference>
<evidence type="ECO:0000256" key="6">
    <source>
        <dbReference type="SAM" id="Phobius"/>
    </source>
</evidence>
<sequence>MSEGYSITNINGDLYVAYPDGRLYSPFGEEGNCTLSVCPVVLSVYGYRPELAASIALIALYSICAIVQIALGIRYKTWGFMAAMLLGCVDEILGYVGRILLWQNPWGETGFIMQIVLITMGPVFFCAAIYVMISKIITYISPEHSRVNPKWFYWFFINVDVISLILQAVGGAMSSMSNGESSAGVNIALAGLAFQVATLALFVAVVADYAYRSRSVWMSHNLTIRFKVFCSFLGLATLLIWVRCCYRVYELSEGYSQESEALRDEPLFIALESVMVVVAACCLIVAHPGPVFQRQGSNGVSGLGPAAQEKALGEQAVKSTTESGSESD</sequence>
<feature type="compositionally biased region" description="Polar residues" evidence="5">
    <location>
        <begin position="317"/>
        <end position="328"/>
    </location>
</feature>
<dbReference type="PANTHER" id="PTHR31465">
    <property type="entry name" value="PROTEIN RTA1-RELATED"/>
    <property type="match status" value="1"/>
</dbReference>
<evidence type="ECO:0000256" key="4">
    <source>
        <dbReference type="ARBA" id="ARBA00023136"/>
    </source>
</evidence>
<feature type="transmembrane region" description="Helical" evidence="6">
    <location>
        <begin position="185"/>
        <end position="207"/>
    </location>
</feature>
<comment type="subcellular location">
    <subcellularLocation>
        <location evidence="1">Membrane</location>
        <topology evidence="1">Multi-pass membrane protein</topology>
    </subcellularLocation>
</comment>
<evidence type="ECO:0000313" key="8">
    <source>
        <dbReference type="Proteomes" id="UP001309876"/>
    </source>
</evidence>
<gene>
    <name evidence="7" type="ORF">LTR05_007757</name>
</gene>
<evidence type="ECO:0000256" key="2">
    <source>
        <dbReference type="ARBA" id="ARBA00022692"/>
    </source>
</evidence>
<keyword evidence="3 6" id="KW-1133">Transmembrane helix</keyword>
<dbReference type="InterPro" id="IPR007568">
    <property type="entry name" value="RTA1"/>
</dbReference>
<feature type="transmembrane region" description="Helical" evidence="6">
    <location>
        <begin position="228"/>
        <end position="249"/>
    </location>
</feature>
<keyword evidence="4 6" id="KW-0472">Membrane</keyword>
<evidence type="ECO:0000256" key="1">
    <source>
        <dbReference type="ARBA" id="ARBA00004141"/>
    </source>
</evidence>
<feature type="transmembrane region" description="Helical" evidence="6">
    <location>
        <begin position="269"/>
        <end position="286"/>
    </location>
</feature>
<dbReference type="EMBL" id="JAVRRJ010000009">
    <property type="protein sequence ID" value="KAK5081625.1"/>
    <property type="molecule type" value="Genomic_DNA"/>
</dbReference>
<dbReference type="GO" id="GO:0000324">
    <property type="term" value="C:fungal-type vacuole"/>
    <property type="evidence" value="ECO:0007669"/>
    <property type="project" value="TreeGrafter"/>
</dbReference>
<dbReference type="GO" id="GO:0005886">
    <property type="term" value="C:plasma membrane"/>
    <property type="evidence" value="ECO:0007669"/>
    <property type="project" value="TreeGrafter"/>
</dbReference>
<reference evidence="7 8" key="1">
    <citation type="submission" date="2023-08" db="EMBL/GenBank/DDBJ databases">
        <title>Black Yeasts Isolated from many extreme environments.</title>
        <authorList>
            <person name="Coleine C."/>
            <person name="Stajich J.E."/>
            <person name="Selbmann L."/>
        </authorList>
    </citation>
    <scope>NUCLEOTIDE SEQUENCE [LARGE SCALE GENOMIC DNA]</scope>
    <source>
        <strain evidence="7 8">CCFEE 5910</strain>
    </source>
</reference>
<name>A0AAN7SU80_9EURO</name>